<evidence type="ECO:0000313" key="4">
    <source>
        <dbReference type="Proteomes" id="UP000054549"/>
    </source>
</evidence>
<feature type="compositionally biased region" description="Low complexity" evidence="1">
    <location>
        <begin position="264"/>
        <end position="277"/>
    </location>
</feature>
<dbReference type="Pfam" id="PF00583">
    <property type="entry name" value="Acetyltransf_1"/>
    <property type="match status" value="1"/>
</dbReference>
<protein>
    <recommendedName>
        <fullName evidence="2">N-acetyltransferase domain-containing protein</fullName>
    </recommendedName>
</protein>
<feature type="region of interest" description="Disordered" evidence="1">
    <location>
        <begin position="302"/>
        <end position="345"/>
    </location>
</feature>
<feature type="compositionally biased region" description="Low complexity" evidence="1">
    <location>
        <begin position="302"/>
        <end position="316"/>
    </location>
</feature>
<name>A0A0C2X498_AMAMK</name>
<dbReference type="Gene3D" id="3.40.630.30">
    <property type="match status" value="1"/>
</dbReference>
<evidence type="ECO:0000259" key="2">
    <source>
        <dbReference type="PROSITE" id="PS51186"/>
    </source>
</evidence>
<dbReference type="OrthoDB" id="64477at2759"/>
<dbReference type="GO" id="GO:0016747">
    <property type="term" value="F:acyltransferase activity, transferring groups other than amino-acyl groups"/>
    <property type="evidence" value="ECO:0007669"/>
    <property type="project" value="InterPro"/>
</dbReference>
<sequence>MGDPAKKQGEDISLVNFGISNGHCTDDHYKFLASLFEQLQFATYEASDLMTDFMTFVDSVRYFAIITKKDVVSTPCWNTRANSGLVDEQNTIIGMLYLTTPSEMRNNVTEINDLNLGIIIHPQYRRKGHGTRALKLALDLAFKEIHCHRVQVIIINPFSEGKYPCYRLFTSTGFEQEGIRRHSYFNIFENEYQDIAYMAILDIEWLTKPKRTQASPWDELLNRHDKERQMILRWEERTNGGDSDDTKTIRAFSLDDSSECGANSTASSSRVTSRASTPGLHFTSENLQQPEGLYAESLQFFSSSSNPSERSDSPFSGSSSQWDLVDGFSSCDEMESDVDQPLLTE</sequence>
<evidence type="ECO:0000313" key="3">
    <source>
        <dbReference type="EMBL" id="KIL63523.1"/>
    </source>
</evidence>
<dbReference type="CDD" id="cd04301">
    <property type="entry name" value="NAT_SF"/>
    <property type="match status" value="1"/>
</dbReference>
<accession>A0A0C2X498</accession>
<dbReference type="InterPro" id="IPR016181">
    <property type="entry name" value="Acyl_CoA_acyltransferase"/>
</dbReference>
<reference evidence="3 4" key="1">
    <citation type="submission" date="2014-04" db="EMBL/GenBank/DDBJ databases">
        <title>Evolutionary Origins and Diversification of the Mycorrhizal Mutualists.</title>
        <authorList>
            <consortium name="DOE Joint Genome Institute"/>
            <consortium name="Mycorrhizal Genomics Consortium"/>
            <person name="Kohler A."/>
            <person name="Kuo A."/>
            <person name="Nagy L.G."/>
            <person name="Floudas D."/>
            <person name="Copeland A."/>
            <person name="Barry K.W."/>
            <person name="Cichocki N."/>
            <person name="Veneault-Fourrey C."/>
            <person name="LaButti K."/>
            <person name="Lindquist E.A."/>
            <person name="Lipzen A."/>
            <person name="Lundell T."/>
            <person name="Morin E."/>
            <person name="Murat C."/>
            <person name="Riley R."/>
            <person name="Ohm R."/>
            <person name="Sun H."/>
            <person name="Tunlid A."/>
            <person name="Henrissat B."/>
            <person name="Grigoriev I.V."/>
            <person name="Hibbett D.S."/>
            <person name="Martin F."/>
        </authorList>
    </citation>
    <scope>NUCLEOTIDE SEQUENCE [LARGE SCALE GENOMIC DNA]</scope>
    <source>
        <strain evidence="3 4">Koide BX008</strain>
    </source>
</reference>
<dbReference type="PROSITE" id="PS51186">
    <property type="entry name" value="GNAT"/>
    <property type="match status" value="1"/>
</dbReference>
<dbReference type="AlphaFoldDB" id="A0A0C2X498"/>
<keyword evidence="4" id="KW-1185">Reference proteome</keyword>
<organism evidence="3 4">
    <name type="scientific">Amanita muscaria (strain Koide BX008)</name>
    <dbReference type="NCBI Taxonomy" id="946122"/>
    <lineage>
        <taxon>Eukaryota</taxon>
        <taxon>Fungi</taxon>
        <taxon>Dikarya</taxon>
        <taxon>Basidiomycota</taxon>
        <taxon>Agaricomycotina</taxon>
        <taxon>Agaricomycetes</taxon>
        <taxon>Agaricomycetidae</taxon>
        <taxon>Agaricales</taxon>
        <taxon>Pluteineae</taxon>
        <taxon>Amanitaceae</taxon>
        <taxon>Amanita</taxon>
    </lineage>
</organism>
<proteinExistence type="predicted"/>
<gene>
    <name evidence="3" type="ORF">M378DRAFT_164415</name>
</gene>
<dbReference type="PANTHER" id="PTHR43415:SF3">
    <property type="entry name" value="GNAT-FAMILY ACETYLTRANSFERASE"/>
    <property type="match status" value="1"/>
</dbReference>
<dbReference type="EMBL" id="KN818258">
    <property type="protein sequence ID" value="KIL63523.1"/>
    <property type="molecule type" value="Genomic_DNA"/>
</dbReference>
<dbReference type="InParanoid" id="A0A0C2X498"/>
<dbReference type="SUPFAM" id="SSF55729">
    <property type="entry name" value="Acyl-CoA N-acyltransferases (Nat)"/>
    <property type="match status" value="1"/>
</dbReference>
<evidence type="ECO:0000256" key="1">
    <source>
        <dbReference type="SAM" id="MobiDB-lite"/>
    </source>
</evidence>
<dbReference type="Proteomes" id="UP000054549">
    <property type="component" value="Unassembled WGS sequence"/>
</dbReference>
<feature type="region of interest" description="Disordered" evidence="1">
    <location>
        <begin position="257"/>
        <end position="286"/>
    </location>
</feature>
<feature type="domain" description="N-acetyltransferase" evidence="2">
    <location>
        <begin position="39"/>
        <end position="204"/>
    </location>
</feature>
<dbReference type="HOGENOM" id="CLU_804028_0_0_1"/>
<dbReference type="PANTHER" id="PTHR43415">
    <property type="entry name" value="SPERMIDINE N(1)-ACETYLTRANSFERASE"/>
    <property type="match status" value="1"/>
</dbReference>
<dbReference type="InterPro" id="IPR000182">
    <property type="entry name" value="GNAT_dom"/>
</dbReference>